<feature type="binding site" evidence="11">
    <location>
        <begin position="116"/>
        <end position="120"/>
    </location>
    <ligand>
        <name>substrate</name>
    </ligand>
</feature>
<feature type="binding site" evidence="12">
    <location>
        <position position="13"/>
    </location>
    <ligand>
        <name>Mg(2+)</name>
        <dbReference type="ChEBI" id="CHEBI:18420"/>
    </ligand>
</feature>
<dbReference type="InterPro" id="IPR036412">
    <property type="entry name" value="HAD-like_sf"/>
</dbReference>
<dbReference type="RefSeq" id="WP_169187866.1">
    <property type="nucleotide sequence ID" value="NZ_JABBPK010000001.1"/>
</dbReference>
<feature type="site" description="Important for catalytic activity and assists the phosphoryl transfer reaction to Asp8 by balancing charge and orienting the reacting groups" evidence="13">
    <location>
        <position position="116"/>
    </location>
</feature>
<dbReference type="SUPFAM" id="SSF56784">
    <property type="entry name" value="HAD-like"/>
    <property type="match status" value="1"/>
</dbReference>
<evidence type="ECO:0000256" key="9">
    <source>
        <dbReference type="ARBA" id="ARBA00044991"/>
    </source>
</evidence>
<evidence type="ECO:0000256" key="5">
    <source>
        <dbReference type="ARBA" id="ARBA00023235"/>
    </source>
</evidence>
<dbReference type="InterPro" id="IPR010976">
    <property type="entry name" value="B-phosphoglucomutase_hydrolase"/>
</dbReference>
<dbReference type="PANTHER" id="PTHR46193:SF18">
    <property type="entry name" value="HEXITOL PHOSPHATASE B"/>
    <property type="match status" value="1"/>
</dbReference>
<keyword evidence="3 12" id="KW-0479">Metal-binding</keyword>
<evidence type="ECO:0000256" key="12">
    <source>
        <dbReference type="PIRSR" id="PIRSR610972-3"/>
    </source>
</evidence>
<dbReference type="Proteomes" id="UP000588491">
    <property type="component" value="Unassembled WGS sequence"/>
</dbReference>
<evidence type="ECO:0000256" key="2">
    <source>
        <dbReference type="ARBA" id="ARBA00022553"/>
    </source>
</evidence>
<feature type="site" description="Important for catalytic activity and assists the phosphoryl transfer reaction to Asp8 by balancing charge and orienting the reacting groups" evidence="13">
    <location>
        <position position="147"/>
    </location>
</feature>
<feature type="active site" description="Nucleophile" evidence="10">
    <location>
        <position position="11"/>
    </location>
</feature>
<dbReference type="InterPro" id="IPR006439">
    <property type="entry name" value="HAD-SF_hydro_IA"/>
</dbReference>
<dbReference type="NCBIfam" id="TIGR01990">
    <property type="entry name" value="bPGM"/>
    <property type="match status" value="1"/>
</dbReference>
<dbReference type="InterPro" id="IPR023198">
    <property type="entry name" value="PGP-like_dom2"/>
</dbReference>
<organism evidence="14 15">
    <name type="scientific">Niallia alba</name>
    <dbReference type="NCBI Taxonomy" id="2729105"/>
    <lineage>
        <taxon>Bacteria</taxon>
        <taxon>Bacillati</taxon>
        <taxon>Bacillota</taxon>
        <taxon>Bacilli</taxon>
        <taxon>Bacillales</taxon>
        <taxon>Bacillaceae</taxon>
        <taxon>Niallia</taxon>
    </lineage>
</organism>
<dbReference type="Gene3D" id="3.40.50.1000">
    <property type="entry name" value="HAD superfamily/HAD-like"/>
    <property type="match status" value="1"/>
</dbReference>
<dbReference type="EMBL" id="JABBPK010000001">
    <property type="protein sequence ID" value="NMO76199.1"/>
    <property type="molecule type" value="Genomic_DNA"/>
</dbReference>
<gene>
    <name evidence="14" type="primary">pgmB</name>
    <name evidence="14" type="ORF">HHU08_04120</name>
</gene>
<evidence type="ECO:0000256" key="6">
    <source>
        <dbReference type="ARBA" id="ARBA00023277"/>
    </source>
</evidence>
<feature type="binding site" evidence="11">
    <location>
        <begin position="11"/>
        <end position="13"/>
    </location>
    <ligand>
        <name>substrate</name>
    </ligand>
</feature>
<comment type="caution">
    <text evidence="14">The sequence shown here is derived from an EMBL/GenBank/DDBJ whole genome shotgun (WGS) entry which is preliminary data.</text>
</comment>
<dbReference type="InterPro" id="IPR010972">
    <property type="entry name" value="Beta-PGM"/>
</dbReference>
<keyword evidence="5 14" id="KW-0413">Isomerase</keyword>
<comment type="catalytic activity">
    <reaction evidence="7">
        <text>beta-D-glucose 1-phosphate = beta-D-glucose 6-phosphate</text>
        <dbReference type="Rhea" id="RHEA:20113"/>
        <dbReference type="ChEBI" id="CHEBI:57684"/>
        <dbReference type="ChEBI" id="CHEBI:58247"/>
        <dbReference type="EC" id="5.4.2.6"/>
    </reaction>
</comment>
<dbReference type="PANTHER" id="PTHR46193">
    <property type="entry name" value="6-PHOSPHOGLUCONATE PHOSPHATASE"/>
    <property type="match status" value="1"/>
</dbReference>
<keyword evidence="6" id="KW-0119">Carbohydrate metabolism</keyword>
<dbReference type="GO" id="GO:0000287">
    <property type="term" value="F:magnesium ion binding"/>
    <property type="evidence" value="ECO:0007669"/>
    <property type="project" value="InterPro"/>
</dbReference>
<dbReference type="SFLD" id="SFLDS00003">
    <property type="entry name" value="Haloacid_Dehalogenase"/>
    <property type="match status" value="1"/>
</dbReference>
<dbReference type="GO" id="GO:0008801">
    <property type="term" value="F:beta-phosphoglucomutase activity"/>
    <property type="evidence" value="ECO:0007669"/>
    <property type="project" value="UniProtKB-EC"/>
</dbReference>
<dbReference type="InterPro" id="IPR023214">
    <property type="entry name" value="HAD_sf"/>
</dbReference>
<dbReference type="CDD" id="cd02598">
    <property type="entry name" value="HAD_BPGM"/>
    <property type="match status" value="1"/>
</dbReference>
<evidence type="ECO:0000256" key="7">
    <source>
        <dbReference type="ARBA" id="ARBA00044926"/>
    </source>
</evidence>
<evidence type="ECO:0000256" key="10">
    <source>
        <dbReference type="PIRSR" id="PIRSR610972-1"/>
    </source>
</evidence>
<evidence type="ECO:0000256" key="1">
    <source>
        <dbReference type="ARBA" id="ARBA00006171"/>
    </source>
</evidence>
<evidence type="ECO:0000256" key="11">
    <source>
        <dbReference type="PIRSR" id="PIRSR610972-2"/>
    </source>
</evidence>
<evidence type="ECO:0000256" key="4">
    <source>
        <dbReference type="ARBA" id="ARBA00022842"/>
    </source>
</evidence>
<dbReference type="InterPro" id="IPR051600">
    <property type="entry name" value="Beta-PGM-like"/>
</dbReference>
<keyword evidence="2" id="KW-0597">Phosphoprotein</keyword>
<evidence type="ECO:0000313" key="15">
    <source>
        <dbReference type="Proteomes" id="UP000588491"/>
    </source>
</evidence>
<protein>
    <recommendedName>
        <fullName evidence="9">Beta-phosphoglucomutase</fullName>
        <ecNumber evidence="8">5.4.2.6</ecNumber>
    </recommendedName>
</protein>
<dbReference type="Pfam" id="PF00702">
    <property type="entry name" value="Hydrolase"/>
    <property type="match status" value="1"/>
</dbReference>
<feature type="binding site" evidence="12">
    <location>
        <position position="171"/>
    </location>
    <ligand>
        <name>Mg(2+)</name>
        <dbReference type="ChEBI" id="CHEBI:18420"/>
    </ligand>
</feature>
<dbReference type="NCBIfam" id="TIGR01509">
    <property type="entry name" value="HAD-SF-IA-v3"/>
    <property type="match status" value="1"/>
</dbReference>
<feature type="active site" description="Proton donor/acceptor" evidence="10">
    <location>
        <position position="13"/>
    </location>
</feature>
<dbReference type="AlphaFoldDB" id="A0A7Y0K5K6"/>
<dbReference type="GO" id="GO:0005975">
    <property type="term" value="P:carbohydrate metabolic process"/>
    <property type="evidence" value="ECO:0007669"/>
    <property type="project" value="InterPro"/>
</dbReference>
<accession>A0A7Y0K5K6</accession>
<dbReference type="Gene3D" id="1.10.150.240">
    <property type="entry name" value="Putative phosphatase, domain 2"/>
    <property type="match status" value="1"/>
</dbReference>
<evidence type="ECO:0000313" key="14">
    <source>
        <dbReference type="EMBL" id="NMO76199.1"/>
    </source>
</evidence>
<name>A0A7Y0K5K6_9BACI</name>
<evidence type="ECO:0000256" key="3">
    <source>
        <dbReference type="ARBA" id="ARBA00022723"/>
    </source>
</evidence>
<feature type="binding site" evidence="12">
    <location>
        <position position="172"/>
    </location>
    <ligand>
        <name>Mg(2+)</name>
        <dbReference type="ChEBI" id="CHEBI:18420"/>
    </ligand>
</feature>
<reference evidence="14 15" key="1">
    <citation type="submission" date="2020-04" db="EMBL/GenBank/DDBJ databases">
        <title>Bacillus sp. UniB3 isolated from commercial digestive syrup.</title>
        <authorList>
            <person name="Thorat V."/>
            <person name="Kirdat K."/>
            <person name="Tiwarekar B."/>
            <person name="Yadav A."/>
        </authorList>
    </citation>
    <scope>NUCLEOTIDE SEQUENCE [LARGE SCALE GENOMIC DNA]</scope>
    <source>
        <strain evidence="14 15">UniB3</strain>
    </source>
</reference>
<dbReference type="SFLD" id="SFLDG01135">
    <property type="entry name" value="C1.5.6:_HAD__Beta-PGM__Phospha"/>
    <property type="match status" value="1"/>
</dbReference>
<dbReference type="NCBIfam" id="TIGR02009">
    <property type="entry name" value="PGMB-YQAB-SF"/>
    <property type="match status" value="1"/>
</dbReference>
<evidence type="ECO:0000256" key="8">
    <source>
        <dbReference type="ARBA" id="ARBA00044968"/>
    </source>
</evidence>
<evidence type="ECO:0000256" key="13">
    <source>
        <dbReference type="PIRSR" id="PIRSR610972-4"/>
    </source>
</evidence>
<keyword evidence="4 12" id="KW-0460">Magnesium</keyword>
<feature type="binding site" evidence="11">
    <location>
        <position position="147"/>
    </location>
    <ligand>
        <name>substrate</name>
    </ligand>
</feature>
<dbReference type="EC" id="5.4.2.6" evidence="8"/>
<comment type="cofactor">
    <cofactor evidence="12">
        <name>Mg(2+)</name>
        <dbReference type="ChEBI" id="CHEBI:18420"/>
    </cofactor>
    <text evidence="12">Binds 2 magnesium ions per subunit.</text>
</comment>
<feature type="binding site" evidence="11">
    <location>
        <position position="78"/>
    </location>
    <ligand>
        <name>substrate</name>
    </ligand>
</feature>
<sequence>MSNSLQAVIFDFDGVIADTVPLYYEATKKMAVEIGAPFTREDNVKYQGVPRKVLIDDLVARTDKVVSDIEKERLGNRKSDYYKNLIAEFTVDNMLPGMYEFLKELREAGIKFGIASSSSNAPYLLERFGIRDWFDCIVDPHSLKKGKPDPEIFLTAADCLGIDYLHCAAIEDGQAGLSGILQTPMFSVGIGEGKVFEKADWQVSSTLELKAKTLLEKFNNR</sequence>
<comment type="similarity">
    <text evidence="1">Belongs to the HAD-like hydrolase superfamily. CbbY/CbbZ/Gph/YieH family.</text>
</comment>
<dbReference type="SFLD" id="SFLDG01129">
    <property type="entry name" value="C1.5:_HAD__Beta-PGM__Phosphata"/>
    <property type="match status" value="1"/>
</dbReference>
<keyword evidence="15" id="KW-1185">Reference proteome</keyword>
<feature type="binding site" evidence="12">
    <location>
        <position position="11"/>
    </location>
    <ligand>
        <name>Mg(2+)</name>
        <dbReference type="ChEBI" id="CHEBI:18420"/>
    </ligand>
</feature>
<proteinExistence type="inferred from homology"/>